<keyword evidence="5 6" id="KW-0687">Ribonucleoprotein</keyword>
<comment type="caution">
    <text evidence="8">The sequence shown here is derived from an EMBL/GenBank/DDBJ whole genome shotgun (WGS) entry which is preliminary data.</text>
</comment>
<evidence type="ECO:0000256" key="6">
    <source>
        <dbReference type="HAMAP-Rule" id="MF_01369"/>
    </source>
</evidence>
<dbReference type="GO" id="GO:1990904">
    <property type="term" value="C:ribonucleoprotein complex"/>
    <property type="evidence" value="ECO:0007669"/>
    <property type="project" value="UniProtKB-KW"/>
</dbReference>
<dbReference type="InterPro" id="IPR012678">
    <property type="entry name" value="Ribosomal_uL23/eL15/eS24_sf"/>
</dbReference>
<organism evidence="8">
    <name type="scientific">Aerophobetes bacterium</name>
    <dbReference type="NCBI Taxonomy" id="2030807"/>
    <lineage>
        <taxon>Bacteria</taxon>
        <taxon>Candidatus Aerophobota</taxon>
    </lineage>
</organism>
<keyword evidence="3 6" id="KW-0694">RNA-binding</keyword>
<dbReference type="GO" id="GO:0006412">
    <property type="term" value="P:translation"/>
    <property type="evidence" value="ECO:0007669"/>
    <property type="project" value="UniProtKB-UniRule"/>
</dbReference>
<evidence type="ECO:0000256" key="5">
    <source>
        <dbReference type="ARBA" id="ARBA00023274"/>
    </source>
</evidence>
<evidence type="ECO:0000256" key="7">
    <source>
        <dbReference type="RuleBase" id="RU003934"/>
    </source>
</evidence>
<dbReference type="PANTHER" id="PTHR11620">
    <property type="entry name" value="60S RIBOSOMAL PROTEIN L23A"/>
    <property type="match status" value="1"/>
</dbReference>
<comment type="subunit">
    <text evidence="6">Part of the 50S ribosomal subunit. Contacts protein L29, and trigger factor when it is bound to the ribosome.</text>
</comment>
<dbReference type="InterPro" id="IPR001014">
    <property type="entry name" value="Ribosomal_uL23_CS"/>
</dbReference>
<dbReference type="AlphaFoldDB" id="A0A7V0QT61"/>
<dbReference type="PROSITE" id="PS00050">
    <property type="entry name" value="RIBOSOMAL_L23"/>
    <property type="match status" value="1"/>
</dbReference>
<reference evidence="8" key="1">
    <citation type="journal article" date="2020" name="mSystems">
        <title>Genome- and Community-Level Interaction Insights into Carbon Utilization and Element Cycling Functions of Hydrothermarchaeota in Hydrothermal Sediment.</title>
        <authorList>
            <person name="Zhou Z."/>
            <person name="Liu Y."/>
            <person name="Xu W."/>
            <person name="Pan J."/>
            <person name="Luo Z.H."/>
            <person name="Li M."/>
        </authorList>
    </citation>
    <scope>NUCLEOTIDE SEQUENCE [LARGE SCALE GENOMIC DNA]</scope>
    <source>
        <strain evidence="8">HyVt-219</strain>
    </source>
</reference>
<protein>
    <recommendedName>
        <fullName evidence="6">Large ribosomal subunit protein uL23</fullName>
    </recommendedName>
</protein>
<sequence>MSKDPYSVILAPVVTEKSTDLQQAGVYVFKVPLDATKIDVKNAVEELFNVRVEKVRTLRVNPKLRKWRGRVVGKTKRWKKAIVKLKEGHSIDQLGV</sequence>
<proteinExistence type="inferred from homology"/>
<dbReference type="EMBL" id="DRBC01000111">
    <property type="protein sequence ID" value="HDN84513.1"/>
    <property type="molecule type" value="Genomic_DNA"/>
</dbReference>
<keyword evidence="4 6" id="KW-0689">Ribosomal protein</keyword>
<keyword evidence="2 6" id="KW-0699">rRNA-binding</keyword>
<dbReference type="GO" id="GO:0019843">
    <property type="term" value="F:rRNA binding"/>
    <property type="evidence" value="ECO:0007669"/>
    <property type="project" value="UniProtKB-UniRule"/>
</dbReference>
<evidence type="ECO:0000256" key="1">
    <source>
        <dbReference type="ARBA" id="ARBA00006700"/>
    </source>
</evidence>
<dbReference type="InterPro" id="IPR012677">
    <property type="entry name" value="Nucleotide-bd_a/b_plait_sf"/>
</dbReference>
<gene>
    <name evidence="6" type="primary">rplW</name>
    <name evidence="8" type="ORF">ENG47_01990</name>
</gene>
<dbReference type="GO" id="GO:0003735">
    <property type="term" value="F:structural constituent of ribosome"/>
    <property type="evidence" value="ECO:0007669"/>
    <property type="project" value="InterPro"/>
</dbReference>
<dbReference type="Gene3D" id="3.30.70.330">
    <property type="match status" value="1"/>
</dbReference>
<dbReference type="SUPFAM" id="SSF54189">
    <property type="entry name" value="Ribosomal proteins S24e, L23 and L15e"/>
    <property type="match status" value="1"/>
</dbReference>
<dbReference type="HAMAP" id="MF_01369_B">
    <property type="entry name" value="Ribosomal_uL23_B"/>
    <property type="match status" value="1"/>
</dbReference>
<dbReference type="Pfam" id="PF00276">
    <property type="entry name" value="Ribosomal_L23"/>
    <property type="match status" value="1"/>
</dbReference>
<accession>A0A7V0QT61</accession>
<comment type="function">
    <text evidence="6">One of the early assembly proteins it binds 23S rRNA. One of the proteins that surrounds the polypeptide exit tunnel on the outside of the ribosome. Forms the main docking site for trigger factor binding to the ribosome.</text>
</comment>
<comment type="similarity">
    <text evidence="1 6 7">Belongs to the universal ribosomal protein uL23 family.</text>
</comment>
<dbReference type="NCBIfam" id="NF004363">
    <property type="entry name" value="PRK05738.2-4"/>
    <property type="match status" value="1"/>
</dbReference>
<dbReference type="FunFam" id="3.30.70.330:FF:000001">
    <property type="entry name" value="50S ribosomal protein L23"/>
    <property type="match status" value="1"/>
</dbReference>
<evidence type="ECO:0000256" key="3">
    <source>
        <dbReference type="ARBA" id="ARBA00022884"/>
    </source>
</evidence>
<dbReference type="Proteomes" id="UP000885660">
    <property type="component" value="Unassembled WGS sequence"/>
</dbReference>
<evidence type="ECO:0000256" key="4">
    <source>
        <dbReference type="ARBA" id="ARBA00022980"/>
    </source>
</evidence>
<dbReference type="GO" id="GO:0005840">
    <property type="term" value="C:ribosome"/>
    <property type="evidence" value="ECO:0007669"/>
    <property type="project" value="UniProtKB-KW"/>
</dbReference>
<name>A0A7V0QT61_UNCAE</name>
<dbReference type="InterPro" id="IPR013025">
    <property type="entry name" value="Ribosomal_uL23-like"/>
</dbReference>
<evidence type="ECO:0000313" key="8">
    <source>
        <dbReference type="EMBL" id="HDN84513.1"/>
    </source>
</evidence>
<evidence type="ECO:0000256" key="2">
    <source>
        <dbReference type="ARBA" id="ARBA00022730"/>
    </source>
</evidence>